<dbReference type="InterPro" id="IPR035897">
    <property type="entry name" value="Toll_tir_struct_dom_sf"/>
</dbReference>
<dbReference type="GO" id="GO:0007165">
    <property type="term" value="P:signal transduction"/>
    <property type="evidence" value="ECO:0007669"/>
    <property type="project" value="InterPro"/>
</dbReference>
<dbReference type="AlphaFoldDB" id="Q9CAK0"/>
<evidence type="ECO:0000313" key="10">
    <source>
        <dbReference type="EMBL" id="AAG52450.1"/>
    </source>
</evidence>
<dbReference type="Pfam" id="PF00931">
    <property type="entry name" value="NB-ARC"/>
    <property type="match status" value="1"/>
</dbReference>
<dbReference type="Gene3D" id="3.80.10.10">
    <property type="entry name" value="Ribonuclease Inhibitor"/>
    <property type="match status" value="2"/>
</dbReference>
<organism evidence="10">
    <name type="scientific">Arabidopsis thaliana</name>
    <name type="common">Mouse-ear cress</name>
    <dbReference type="NCBI Taxonomy" id="3702"/>
    <lineage>
        <taxon>Eukaryota</taxon>
        <taxon>Viridiplantae</taxon>
        <taxon>Streptophyta</taxon>
        <taxon>Embryophyta</taxon>
        <taxon>Tracheophyta</taxon>
        <taxon>Spermatophyta</taxon>
        <taxon>Magnoliopsida</taxon>
        <taxon>eudicotyledons</taxon>
        <taxon>Gunneridae</taxon>
        <taxon>Pentapetalae</taxon>
        <taxon>rosids</taxon>
        <taxon>malvids</taxon>
        <taxon>Brassicales</taxon>
        <taxon>Brassicaceae</taxon>
        <taxon>Camelineae</taxon>
        <taxon>Arabidopsis</taxon>
    </lineage>
</organism>
<dbReference type="Gene3D" id="1.10.8.430">
    <property type="entry name" value="Helical domain of apoptotic protease-activating factors"/>
    <property type="match status" value="1"/>
</dbReference>
<dbReference type="PANTHER" id="PTHR11017">
    <property type="entry name" value="LEUCINE-RICH REPEAT-CONTAINING PROTEIN"/>
    <property type="match status" value="1"/>
</dbReference>
<dbReference type="TAIR" id="AT1G63870"/>
<protein>
    <recommendedName>
        <fullName evidence="1">ADP-ribosyl cyclase/cyclic ADP-ribose hydrolase</fullName>
        <ecNumber evidence="1">3.2.2.6</ecNumber>
    </recommendedName>
</protein>
<keyword evidence="2" id="KW-0433">Leucine-rich repeat</keyword>
<keyword evidence="4" id="KW-0378">Hydrolase</keyword>
<comment type="catalytic activity">
    <reaction evidence="7">
        <text>NAD(+) + H2O = ADP-D-ribose + nicotinamide + H(+)</text>
        <dbReference type="Rhea" id="RHEA:16301"/>
        <dbReference type="ChEBI" id="CHEBI:15377"/>
        <dbReference type="ChEBI" id="CHEBI:15378"/>
        <dbReference type="ChEBI" id="CHEBI:17154"/>
        <dbReference type="ChEBI" id="CHEBI:57540"/>
        <dbReference type="ChEBI" id="CHEBI:57967"/>
        <dbReference type="EC" id="3.2.2.6"/>
    </reaction>
    <physiologicalReaction direction="left-to-right" evidence="7">
        <dbReference type="Rhea" id="RHEA:16302"/>
    </physiologicalReaction>
</comment>
<dbReference type="Pfam" id="PF07725">
    <property type="entry name" value="LRR_3"/>
    <property type="match status" value="1"/>
</dbReference>
<dbReference type="InterPro" id="IPR011713">
    <property type="entry name" value="Leu-rich_rpt_3"/>
</dbReference>
<dbReference type="FunFam" id="1.10.8.430:FF:000002">
    <property type="entry name" value="Disease resistance protein (TIR-NBS-LRR class)"/>
    <property type="match status" value="1"/>
</dbReference>
<keyword evidence="3" id="KW-0677">Repeat</keyword>
<dbReference type="PIR" id="G96663">
    <property type="entry name" value="G96663"/>
</dbReference>
<evidence type="ECO:0000256" key="1">
    <source>
        <dbReference type="ARBA" id="ARBA00011982"/>
    </source>
</evidence>
<reference evidence="10" key="1">
    <citation type="submission" date="1999-09" db="EMBL/GenBank/DDBJ databases">
        <title>Arabidopsis thaliana chromosome 1 BAC T12P18 genomic sequence.</title>
        <authorList>
            <person name="Lin X."/>
            <person name="Kaul S."/>
            <person name="Town C.D."/>
            <person name="Benito M."/>
            <person name="Creasy T.H."/>
            <person name="Haas B.J."/>
            <person name="Wu D."/>
            <person name="Maiti R."/>
            <person name="Ronning C.M."/>
            <person name="Koo H."/>
            <person name="Fujii C.Y."/>
            <person name="Utterback T.R."/>
            <person name="Barnstead M.E."/>
            <person name="Bowman C.L."/>
            <person name="White O."/>
            <person name="Nierman W.C."/>
            <person name="Fraser C.M."/>
        </authorList>
    </citation>
    <scope>NUCLEOTIDE SEQUENCE</scope>
</reference>
<dbReference type="FunFam" id="3.80.10.10:FF:000386">
    <property type="entry name" value="Disease resistance protein RPS4"/>
    <property type="match status" value="1"/>
</dbReference>
<dbReference type="SMART" id="SM00382">
    <property type="entry name" value="AAA"/>
    <property type="match status" value="1"/>
</dbReference>
<reference evidence="11" key="5">
    <citation type="submission" date="2016-05" db="EMBL/GenBank/DDBJ databases">
        <authorList>
            <person name="Krishnakumar V."/>
            <person name="Cheng C.-Y."/>
            <person name="Chan A.P."/>
            <person name="Schobel S."/>
            <person name="Kim M."/>
            <person name="Ferlanti E.S."/>
            <person name="Belyaeva I."/>
            <person name="Rosen B.D."/>
            <person name="Micklem G."/>
            <person name="Miller J.R."/>
            <person name="Vaughn M."/>
            <person name="Town C.D."/>
        </authorList>
    </citation>
    <scope>NUCLEOTIDE SEQUENCE</scope>
</reference>
<dbReference type="GeneID" id="842691"/>
<evidence type="ECO:0000256" key="2">
    <source>
        <dbReference type="ARBA" id="ARBA00022614"/>
    </source>
</evidence>
<dbReference type="SUPFAM" id="SSF52200">
    <property type="entry name" value="Toll/Interleukin receptor TIR domain"/>
    <property type="match status" value="1"/>
</dbReference>
<name>Q9CAK0_ARATH</name>
<dbReference type="InterPro" id="IPR044974">
    <property type="entry name" value="Disease_R_plants"/>
</dbReference>
<keyword evidence="12" id="KW-1185">Reference proteome</keyword>
<evidence type="ECO:0000256" key="5">
    <source>
        <dbReference type="ARBA" id="ARBA00022821"/>
    </source>
</evidence>
<evidence type="ECO:0000313" key="12">
    <source>
        <dbReference type="Proteomes" id="UP000006548"/>
    </source>
</evidence>
<dbReference type="PANTHER" id="PTHR11017:SF309">
    <property type="entry name" value="DISEASE RESISTANCE PROTEIN (TIR-NBS-LRR CLASS) FAMILY"/>
    <property type="match status" value="1"/>
</dbReference>
<dbReference type="GO" id="GO:0043531">
    <property type="term" value="F:ADP binding"/>
    <property type="evidence" value="ECO:0007669"/>
    <property type="project" value="InterPro"/>
</dbReference>
<dbReference type="InterPro" id="IPR000157">
    <property type="entry name" value="TIR_dom"/>
</dbReference>
<dbReference type="Pfam" id="PF01582">
    <property type="entry name" value="TIR"/>
    <property type="match status" value="1"/>
</dbReference>
<dbReference type="FunFam" id="3.40.50.10140:FF:000007">
    <property type="entry name" value="Disease resistance protein (TIR-NBS-LRR class)"/>
    <property type="match status" value="1"/>
</dbReference>
<dbReference type="EC" id="3.2.2.6" evidence="1"/>
<reference evidence="11 12" key="2">
    <citation type="journal article" date="2000" name="Nature">
        <title>Sequence and analysis of chromosome 1 of the plant Arabidopsis thaliana.</title>
        <authorList>
            <person name="Theologis A."/>
            <person name="Ecker J.R."/>
            <person name="Palm C.J."/>
            <person name="Federspiel N.A."/>
            <person name="Kaul S."/>
            <person name="White O."/>
            <person name="Alonso J."/>
            <person name="Altafi H."/>
            <person name="Araujo R."/>
            <person name="Bowman C.L."/>
            <person name="Brooks S.Y."/>
            <person name="Buehler E."/>
            <person name="Chan A."/>
            <person name="Chao Q."/>
            <person name="Chen H."/>
            <person name="Cheuk R.F."/>
            <person name="Chin C.W."/>
            <person name="Chung M.K."/>
            <person name="Conn L."/>
            <person name="Conway A.B."/>
            <person name="Conway A.R."/>
            <person name="Creasy T.H."/>
            <person name="Dewar K."/>
            <person name="Dunn P."/>
            <person name="Etgu P."/>
            <person name="Feldblyum T.V."/>
            <person name="Feng J."/>
            <person name="Fong B."/>
            <person name="Fujii C.Y."/>
            <person name="Gill J.E."/>
            <person name="Goldsmith A.D."/>
            <person name="Haas B."/>
            <person name="Hansen N.F."/>
            <person name="Hughes B."/>
            <person name="Huizar L."/>
            <person name="Hunter J.L."/>
            <person name="Jenkins J."/>
            <person name="Johnson-Hopson C."/>
            <person name="Khan S."/>
            <person name="Khaykin E."/>
            <person name="Kim C.J."/>
            <person name="Koo H.L."/>
            <person name="Kremenetskaia I."/>
            <person name="Kurtz D.B."/>
            <person name="Kwan A."/>
            <person name="Lam B."/>
            <person name="Langin-Hooper S."/>
            <person name="Lee A."/>
            <person name="Lee J.M."/>
            <person name="Lenz C.A."/>
            <person name="Li J.H."/>
            <person name="Li Y."/>
            <person name="Lin X."/>
            <person name="Liu S.X."/>
            <person name="Liu Z.A."/>
            <person name="Luros J.S."/>
            <person name="Maiti R."/>
            <person name="Marziali A."/>
            <person name="Militscher J."/>
            <person name="Miranda M."/>
            <person name="Nguyen M."/>
            <person name="Nierman W.C."/>
            <person name="Osborne B.I."/>
            <person name="Pai G."/>
            <person name="Peterson J."/>
            <person name="Pham P.K."/>
            <person name="Rizzo M."/>
            <person name="Rooney T."/>
            <person name="Rowley D."/>
            <person name="Sakano H."/>
            <person name="Salzberg S.L."/>
            <person name="Schwartz J.R."/>
            <person name="Shinn P."/>
            <person name="Southwick A.M."/>
            <person name="Sun H."/>
            <person name="Tallon L.J."/>
            <person name="Tambunga G."/>
            <person name="Toriumi M.J."/>
            <person name="Town C.D."/>
            <person name="Utterback T."/>
            <person name="Van Aken S."/>
            <person name="Vaysberg M."/>
            <person name="Vysotskaia V.S."/>
            <person name="Walker M."/>
            <person name="Wu D."/>
            <person name="Yu G."/>
            <person name="Fraser C.M."/>
            <person name="Venter J.C."/>
            <person name="Davis R.W."/>
        </authorList>
    </citation>
    <scope>NUCLEOTIDE SEQUENCE [LARGE SCALE GENOMIC DNA]</scope>
    <source>
        <strain evidence="12">cv. Columbia</strain>
    </source>
</reference>
<keyword evidence="5" id="KW-0611">Plant defense</keyword>
<dbReference type="InterPro" id="IPR027417">
    <property type="entry name" value="P-loop_NTPase"/>
</dbReference>
<dbReference type="GO" id="GO:0006952">
    <property type="term" value="P:defense response"/>
    <property type="evidence" value="ECO:0007669"/>
    <property type="project" value="UniProtKB-KW"/>
</dbReference>
<dbReference type="InterPro" id="IPR002182">
    <property type="entry name" value="NB-ARC"/>
</dbReference>
<sequence>MSLMDSPSSISSCNYRFNVFSSFHGPNVRKTLLSHMRKQFNFNGITMFDDQGIERSEEIVPSLKKAIKESRISIVILSKKYALSRWCLDELVEILKCKEVMGHIVMTIFYGVEPSDVRKQTGEFGFHFNETCAHRTDEDKQNWSKALKDVGNIAGEDFLRWDNEAKMIEKIARDVSDKLNATPSRDFNGMVGLEAHLTEMESLLDLDYDGVKMVGISGPAGIGKTTIARALQSRLSNKFQLTCFVDNLKESFLNSLDELRLQEQFLAKVLNHDGIRICHSGVIEERLCKQRVLIILDDVNHIMQLEALANETTWFGSGSRIVVTTENKEILQQHGINDLYHVGFPSDEQAFEILCRYAFRKTTLSHGFEKLARRVTKLCGNLPLGLRVLGSSLRGKNEEEWEEVIRRLETILDHQDIEEVLRVGYGSLHENEQSLFLHIAVFFNYTDGDLVKAMFTDNNLDIKHGLKILADKSLINISNNREIVIHKLLQQFGRQAVHKEEPWKHKILIHAPEICDVLEYATGTKAMSGISFDISGVDEVVISGKSFKRIPNLRFLKVFKSRDDGNDRVHIPEETEFPRRLRLLHWEAYPCKSLPPTFQPQYLVELYMPSSQLEKLWEGTQRLTHLKKMNLFASRHLKELPDLSNATNLERMDLSYCESLVEIPSSFSHLHKLEWLEMNNCINLQVIPAHMNLASLETVNMRGCSRLRNIPVMSTNITQLYVSRTAVEGMPPSIRFCSRLERLSISSSGKLKGITHLPISLKQLDLIDSDIETIPECIKSLHLLYILNLSGCRRLASLPELPSSLRFLMADDCESLETVFCPLNTPKAELNFTNCFKLGQQAQRAIVQRSLLLGTTLLPGRELPAEFDHQGKGNTLTIRPGTGFVVCIVISPNLASQITEYRLPQLLCRRRIGQGDLDPIEKVFNVRTLLNFQTEHLFVFIIHPHLPFIDPSEVSREIVFEFSSKFNHFDVIDCGAKFLTDGSIKGSYDSGLEQVFEDNTKHGDHADCWNWLFHCFDLPHFVKNVRSFVSV</sequence>
<dbReference type="ExpressionAtlas" id="Q9CAK0">
    <property type="expression patterns" value="baseline and differential"/>
</dbReference>
<dbReference type="Pfam" id="PF23282">
    <property type="entry name" value="WHD_ROQ1"/>
    <property type="match status" value="1"/>
</dbReference>
<dbReference type="InterPro" id="IPR042197">
    <property type="entry name" value="Apaf_helical"/>
</dbReference>
<reference evidence="11" key="4">
    <citation type="submission" date="2011-02" db="EMBL/GenBank/DDBJ databases">
        <authorList>
            <consortium name="TAIR"/>
            <person name="Swarbreck D."/>
            <person name="Lamesch P."/>
            <person name="Wilks C."/>
            <person name="Huala E."/>
        </authorList>
    </citation>
    <scope>NUCLEOTIDE SEQUENCE</scope>
</reference>
<feature type="domain" description="TIR" evidence="8">
    <location>
        <begin position="15"/>
        <end position="179"/>
    </location>
</feature>
<gene>
    <name evidence="9 11" type="ordered locus">At1g63870</name>
    <name evidence="10" type="ORF">T12P18.11</name>
    <name evidence="11" type="ORF">T12P18_11</name>
</gene>
<evidence type="ECO:0000313" key="11">
    <source>
        <dbReference type="EMBL" id="AEE34162.1"/>
    </source>
</evidence>
<dbReference type="PROSITE" id="PS50104">
    <property type="entry name" value="TIR"/>
    <property type="match status" value="1"/>
</dbReference>
<reference evidence="12" key="6">
    <citation type="journal article" date="2017" name="Plant J.">
        <title>Araport11: a complete reannotation of the Arabidopsis thaliana reference genome.</title>
        <authorList>
            <person name="Cheng C.Y."/>
            <person name="Krishnakumar V."/>
            <person name="Chan A.P."/>
            <person name="Thibaud-Nissen F."/>
            <person name="Schobel S."/>
            <person name="Town C.D."/>
        </authorList>
    </citation>
    <scope>GENOME REANNOTATION</scope>
    <source>
        <strain evidence="12">cv. Columbia</strain>
    </source>
</reference>
<dbReference type="ProteomicsDB" id="176950"/>
<dbReference type="Gene3D" id="3.40.50.300">
    <property type="entry name" value="P-loop containing nucleotide triphosphate hydrolases"/>
    <property type="match status" value="1"/>
</dbReference>
<dbReference type="SUPFAM" id="SSF52058">
    <property type="entry name" value="L domain-like"/>
    <property type="match status" value="1"/>
</dbReference>
<dbReference type="GO" id="GO:0061809">
    <property type="term" value="F:NAD+ nucleosidase activity, cyclic ADP-ribose generating"/>
    <property type="evidence" value="ECO:0007669"/>
    <property type="project" value="UniProtKB-EC"/>
</dbReference>
<dbReference type="STRING" id="3702.Q9CAK0"/>
<dbReference type="EMBL" id="CP002684">
    <property type="protein sequence ID" value="AEE34162.1"/>
    <property type="molecule type" value="Genomic_DNA"/>
</dbReference>
<evidence type="ECO:0000259" key="8">
    <source>
        <dbReference type="PROSITE" id="PS50104"/>
    </source>
</evidence>
<reference evidence="10" key="3">
    <citation type="submission" date="2001-01" db="EMBL/GenBank/DDBJ databases">
        <authorList>
            <person name="Town C.D."/>
            <person name="Kaul S."/>
        </authorList>
    </citation>
    <scope>NUCLEOTIDE SEQUENCE</scope>
</reference>
<dbReference type="Gene3D" id="3.40.50.10140">
    <property type="entry name" value="Toll/interleukin-1 receptor homology (TIR) domain"/>
    <property type="match status" value="1"/>
</dbReference>
<dbReference type="SUPFAM" id="SSF46785">
    <property type="entry name" value="Winged helix' DNA-binding domain"/>
    <property type="match status" value="1"/>
</dbReference>
<dbReference type="Araport" id="AT1G63870"/>
<dbReference type="InterPro" id="IPR058192">
    <property type="entry name" value="WHD_ROQ1-like"/>
</dbReference>
<dbReference type="Proteomes" id="UP000006548">
    <property type="component" value="Chromosome 1"/>
</dbReference>
<keyword evidence="6" id="KW-0520">NAD</keyword>
<evidence type="ECO:0000256" key="6">
    <source>
        <dbReference type="ARBA" id="ARBA00023027"/>
    </source>
</evidence>
<dbReference type="FunFam" id="3.40.50.300:FF:001002">
    <property type="entry name" value="Disease resistance protein (TIR-NBS-LRR class)"/>
    <property type="match status" value="1"/>
</dbReference>
<dbReference type="PaxDb" id="3702-AT1G63870.1"/>
<accession>Q9CAK0</accession>
<dbReference type="OMA" id="HAPEICD"/>
<dbReference type="EMBL" id="AC010852">
    <property type="protein sequence ID" value="AAG52450.1"/>
    <property type="molecule type" value="Genomic_DNA"/>
</dbReference>
<evidence type="ECO:0000256" key="3">
    <source>
        <dbReference type="ARBA" id="ARBA00022737"/>
    </source>
</evidence>
<dbReference type="SUPFAM" id="SSF52540">
    <property type="entry name" value="P-loop containing nucleoside triphosphate hydrolases"/>
    <property type="match status" value="1"/>
</dbReference>
<evidence type="ECO:0000256" key="4">
    <source>
        <dbReference type="ARBA" id="ARBA00022801"/>
    </source>
</evidence>
<dbReference type="InterPro" id="IPR036390">
    <property type="entry name" value="WH_DNA-bd_sf"/>
</dbReference>
<dbReference type="InterPro" id="IPR003593">
    <property type="entry name" value="AAA+_ATPase"/>
</dbReference>
<proteinExistence type="predicted"/>
<dbReference type="SMR" id="Q9CAK0"/>
<dbReference type="PRINTS" id="PR00364">
    <property type="entry name" value="DISEASERSIST"/>
</dbReference>
<dbReference type="iPTMnet" id="Q9CAK0"/>
<dbReference type="KEGG" id="ath:AT1G63870"/>
<dbReference type="SMART" id="SM00255">
    <property type="entry name" value="TIR"/>
    <property type="match status" value="1"/>
</dbReference>
<dbReference type="InterPro" id="IPR032675">
    <property type="entry name" value="LRR_dom_sf"/>
</dbReference>
<dbReference type="HOGENOM" id="CLU_001561_0_1_1"/>
<evidence type="ECO:0000256" key="7">
    <source>
        <dbReference type="ARBA" id="ARBA00047304"/>
    </source>
</evidence>
<evidence type="ECO:0000313" key="9">
    <source>
        <dbReference type="Araport" id="AT1G63870"/>
    </source>
</evidence>